<feature type="compositionally biased region" description="Acidic residues" evidence="1">
    <location>
        <begin position="108"/>
        <end position="128"/>
    </location>
</feature>
<evidence type="ECO:0000313" key="3">
    <source>
        <dbReference type="Proteomes" id="UP001140091"/>
    </source>
</evidence>
<dbReference type="AlphaFoldDB" id="A0A9W8JRX1"/>
<feature type="compositionally biased region" description="Polar residues" evidence="1">
    <location>
        <begin position="18"/>
        <end position="30"/>
    </location>
</feature>
<feature type="region of interest" description="Disordered" evidence="1">
    <location>
        <begin position="244"/>
        <end position="283"/>
    </location>
</feature>
<feature type="compositionally biased region" description="Polar residues" evidence="1">
    <location>
        <begin position="273"/>
        <end position="283"/>
    </location>
</feature>
<comment type="caution">
    <text evidence="2">The sequence shown here is derived from an EMBL/GenBank/DDBJ whole genome shotgun (WGS) entry which is preliminary data.</text>
</comment>
<protein>
    <submittedName>
        <fullName evidence="2">Uncharacterized protein</fullName>
    </submittedName>
</protein>
<evidence type="ECO:0000256" key="1">
    <source>
        <dbReference type="SAM" id="MobiDB-lite"/>
    </source>
</evidence>
<dbReference type="EMBL" id="JANBPK010000397">
    <property type="protein sequence ID" value="KAJ2935695.1"/>
    <property type="molecule type" value="Genomic_DNA"/>
</dbReference>
<keyword evidence="3" id="KW-1185">Reference proteome</keyword>
<feature type="compositionally biased region" description="Acidic residues" evidence="1">
    <location>
        <begin position="203"/>
        <end position="212"/>
    </location>
</feature>
<dbReference type="OrthoDB" id="2803656at2759"/>
<proteinExistence type="predicted"/>
<organism evidence="2 3">
    <name type="scientific">Candolleomyces eurysporus</name>
    <dbReference type="NCBI Taxonomy" id="2828524"/>
    <lineage>
        <taxon>Eukaryota</taxon>
        <taxon>Fungi</taxon>
        <taxon>Dikarya</taxon>
        <taxon>Basidiomycota</taxon>
        <taxon>Agaricomycotina</taxon>
        <taxon>Agaricomycetes</taxon>
        <taxon>Agaricomycetidae</taxon>
        <taxon>Agaricales</taxon>
        <taxon>Agaricineae</taxon>
        <taxon>Psathyrellaceae</taxon>
        <taxon>Candolleomyces</taxon>
    </lineage>
</organism>
<feature type="non-terminal residue" evidence="2">
    <location>
        <position position="330"/>
    </location>
</feature>
<name>A0A9W8JRX1_9AGAR</name>
<sequence length="330" mass="35858">MKTQPEGSPSVPLPESHAATTPNTQANEAPSETPDPTQPPASMDAKVQEVAELFFMSSTLDACFKMPSQFSSASGSDGVVLAASEHGEGSSDELADSEKEDSGAVTGPEDEDSEQLDEDEEDDVDPDFEFVKNAPLIMQRFHAHGEVSERVEAEALKLALHGTASRTSTGARRNELGASVRDDDDDERDDDDDDERKDKGEEGAEEEEDDEDALLQVYHDMLDKLDKLHTEALELEQSIIELTKASLSSLSDPPPSNEREGHDRANDDPADEPSTTQRKQSPRSQIVGVIAACLPVIRARKSNLLMAQELIDSALENLSISLRMESLGLE</sequence>
<feature type="compositionally biased region" description="Basic and acidic residues" evidence="1">
    <location>
        <begin position="257"/>
        <end position="267"/>
    </location>
</feature>
<feature type="region of interest" description="Disordered" evidence="1">
    <location>
        <begin position="160"/>
        <end position="212"/>
    </location>
</feature>
<feature type="region of interest" description="Disordered" evidence="1">
    <location>
        <begin position="1"/>
        <end position="46"/>
    </location>
</feature>
<feature type="compositionally biased region" description="Acidic residues" evidence="1">
    <location>
        <begin position="182"/>
        <end position="195"/>
    </location>
</feature>
<gene>
    <name evidence="2" type="ORF">H1R20_g1399</name>
</gene>
<accession>A0A9W8JRX1</accession>
<dbReference type="Proteomes" id="UP001140091">
    <property type="component" value="Unassembled WGS sequence"/>
</dbReference>
<reference evidence="2" key="1">
    <citation type="submission" date="2022-06" db="EMBL/GenBank/DDBJ databases">
        <title>Genome Sequence of Candolleomyces eurysporus.</title>
        <authorList>
            <person name="Buettner E."/>
        </authorList>
    </citation>
    <scope>NUCLEOTIDE SEQUENCE</scope>
    <source>
        <strain evidence="2">VTCC 930004</strain>
    </source>
</reference>
<feature type="region of interest" description="Disordered" evidence="1">
    <location>
        <begin position="67"/>
        <end position="131"/>
    </location>
</feature>
<evidence type="ECO:0000313" key="2">
    <source>
        <dbReference type="EMBL" id="KAJ2935695.1"/>
    </source>
</evidence>